<proteinExistence type="predicted"/>
<organism evidence="3 4">
    <name type="scientific">Colletotrichum godetiae</name>
    <dbReference type="NCBI Taxonomy" id="1209918"/>
    <lineage>
        <taxon>Eukaryota</taxon>
        <taxon>Fungi</taxon>
        <taxon>Dikarya</taxon>
        <taxon>Ascomycota</taxon>
        <taxon>Pezizomycotina</taxon>
        <taxon>Sordariomycetes</taxon>
        <taxon>Hypocreomycetidae</taxon>
        <taxon>Glomerellales</taxon>
        <taxon>Glomerellaceae</taxon>
        <taxon>Colletotrichum</taxon>
        <taxon>Colletotrichum acutatum species complex</taxon>
    </lineage>
</organism>
<feature type="transmembrane region" description="Helical" evidence="1">
    <location>
        <begin position="469"/>
        <end position="492"/>
    </location>
</feature>
<comment type="caution">
    <text evidence="3">The sequence shown here is derived from an EMBL/GenBank/DDBJ whole genome shotgun (WGS) entry which is preliminary data.</text>
</comment>
<sequence length="562" mass="63989">MTYHPPTMHPHGLSEVSTLIQTTGTGLAVVTFQKVTMTATTLFTISYNAYGQYPRNHLSATAYGTAALDRHRNRLWECRDRLFTSKGLEKGHYLPFRDISASGSVKKSNIHSDEQLRDFLCTDASNTTATNDTVVVQPSFKGDEACRFVFLCAESAIGPLELSAMMLFQLLSFYQVMLHFLDFLYVYASPHGDDKELHFSGFRTQKTLTNPQPATILPELGRSGRQYQLCYNIKTAVDKGIDGWKTRQAAIHHQFDIGQSTQLWIIGDPHSSIKRVVGELYHENHVYPTSFSTFQQSFKSSMDVHLSLASWATSEWRWNIRFLEERAETLTLKATLVKERAHIETLDPGSLSTVQRWEEKTTDTVMSMESNVNVLKLLQRYYRDLLKDSDFPQRERRACQQGVKDFCFQLEELICEMQMQIARAQVLVKVLAERKTVLIQNLQAQSAIISSRLAASMYDQADRSAIEAIAVRIVTIVTVVYLPATFSSTFFSTDVVKYQGGEVFSKVALDRFLEVTLPLMLLTFVPAGIWFWLERRKRSKTSHRAKEALVDLFSEETDLDGR</sequence>
<evidence type="ECO:0000259" key="2">
    <source>
        <dbReference type="Pfam" id="PF26616"/>
    </source>
</evidence>
<feature type="domain" description="CorA-like transporter" evidence="2">
    <location>
        <begin position="46"/>
        <end position="334"/>
    </location>
</feature>
<dbReference type="GeneID" id="85458758"/>
<keyword evidence="1" id="KW-0472">Membrane</keyword>
<accession>A0AAJ0AUF6</accession>
<keyword evidence="1" id="KW-0812">Transmembrane</keyword>
<keyword evidence="1" id="KW-1133">Transmembrane helix</keyword>
<protein>
    <recommendedName>
        <fullName evidence="2">CorA-like transporter domain-containing protein</fullName>
    </recommendedName>
</protein>
<keyword evidence="4" id="KW-1185">Reference proteome</keyword>
<evidence type="ECO:0000313" key="3">
    <source>
        <dbReference type="EMBL" id="KAK1689045.1"/>
    </source>
</evidence>
<gene>
    <name evidence="3" type="ORF">BDP55DRAFT_653955</name>
</gene>
<evidence type="ECO:0000256" key="1">
    <source>
        <dbReference type="SAM" id="Phobius"/>
    </source>
</evidence>
<dbReference type="Gene3D" id="1.20.58.340">
    <property type="entry name" value="Magnesium transport protein CorA, transmembrane region"/>
    <property type="match status" value="1"/>
</dbReference>
<dbReference type="RefSeq" id="XP_060432740.1">
    <property type="nucleotide sequence ID" value="XM_060574232.1"/>
</dbReference>
<name>A0AAJ0AUF6_9PEZI</name>
<feature type="transmembrane region" description="Helical" evidence="1">
    <location>
        <begin position="512"/>
        <end position="533"/>
    </location>
</feature>
<dbReference type="InterPro" id="IPR058257">
    <property type="entry name" value="CorA-like_dom"/>
</dbReference>
<reference evidence="3" key="1">
    <citation type="submission" date="2021-06" db="EMBL/GenBank/DDBJ databases">
        <title>Comparative genomics, transcriptomics and evolutionary studies reveal genomic signatures of adaptation to plant cell wall in hemibiotrophic fungi.</title>
        <authorList>
            <consortium name="DOE Joint Genome Institute"/>
            <person name="Baroncelli R."/>
            <person name="Diaz J.F."/>
            <person name="Benocci T."/>
            <person name="Peng M."/>
            <person name="Battaglia E."/>
            <person name="Haridas S."/>
            <person name="Andreopoulos W."/>
            <person name="Labutti K."/>
            <person name="Pangilinan J."/>
            <person name="Floch G.L."/>
            <person name="Makela M.R."/>
            <person name="Henrissat B."/>
            <person name="Grigoriev I.V."/>
            <person name="Crouch J.A."/>
            <person name="De Vries R.P."/>
            <person name="Sukno S.A."/>
            <person name="Thon M.R."/>
        </authorList>
    </citation>
    <scope>NUCLEOTIDE SEQUENCE</scope>
    <source>
        <strain evidence="3">CBS 193.32</strain>
    </source>
</reference>
<dbReference type="AlphaFoldDB" id="A0AAJ0AUF6"/>
<evidence type="ECO:0000313" key="4">
    <source>
        <dbReference type="Proteomes" id="UP001224890"/>
    </source>
</evidence>
<dbReference type="EMBL" id="JAHMHR010000009">
    <property type="protein sequence ID" value="KAK1689045.1"/>
    <property type="molecule type" value="Genomic_DNA"/>
</dbReference>
<dbReference type="Proteomes" id="UP001224890">
    <property type="component" value="Unassembled WGS sequence"/>
</dbReference>
<dbReference type="Pfam" id="PF26616">
    <property type="entry name" value="CorA-like"/>
    <property type="match status" value="1"/>
</dbReference>